<dbReference type="Gene3D" id="3.40.710.10">
    <property type="entry name" value="DD-peptidase/beta-lactamase superfamily"/>
    <property type="match status" value="1"/>
</dbReference>
<keyword evidence="1" id="KW-0732">Signal</keyword>
<accession>A0AAE3H1C6</accession>
<dbReference type="Pfam" id="PF00144">
    <property type="entry name" value="Beta-lactamase"/>
    <property type="match status" value="1"/>
</dbReference>
<gene>
    <name evidence="3" type="ORF">EGI31_09640</name>
</gene>
<dbReference type="EMBL" id="RJUF01000022">
    <property type="protein sequence ID" value="MCP9763219.1"/>
    <property type="molecule type" value="Genomic_DNA"/>
</dbReference>
<dbReference type="GO" id="GO:0016787">
    <property type="term" value="F:hydrolase activity"/>
    <property type="evidence" value="ECO:0007669"/>
    <property type="project" value="UniProtKB-KW"/>
</dbReference>
<sequence>MRKIFFLFFLISNSLFAQDFESVFKKYPNFNGVVLVADNGKIQYLKAQGLANRQENIKLSTNSVFRICSITKTFTAAIILQLYEEGRLSLEDKMGKYLPNYKGEAKDRVNIHQLLTYSSGIKNLDQNTEDMYALKLPIDTILVKYCSGVLVSEPGKQFDYKNAEYIILGKIIEKIENKPFELVLKERILDKIEMANSGMLSNAKVIKGLANSYLYDSESQQFSNDDPYWIENFYASGAMYSTVQDLLKFDQAVFGSKLFKKSTLDLMLKPYPELWNVAYGFWVSENEYLGKKYLCSDRQGSISGSNTSWLHMINENKTFLIFANTDAVNLNNLRTDLIEVSLKKK</sequence>
<dbReference type="PANTHER" id="PTHR46825">
    <property type="entry name" value="D-ALANYL-D-ALANINE-CARBOXYPEPTIDASE/ENDOPEPTIDASE AMPH"/>
    <property type="match status" value="1"/>
</dbReference>
<organism evidence="3 4">
    <name type="scientific">Lacihabitans soyangensis</name>
    <dbReference type="NCBI Taxonomy" id="869394"/>
    <lineage>
        <taxon>Bacteria</taxon>
        <taxon>Pseudomonadati</taxon>
        <taxon>Bacteroidota</taxon>
        <taxon>Cytophagia</taxon>
        <taxon>Cytophagales</taxon>
        <taxon>Leadbetterellaceae</taxon>
        <taxon>Lacihabitans</taxon>
    </lineage>
</organism>
<feature type="signal peptide" evidence="1">
    <location>
        <begin position="1"/>
        <end position="17"/>
    </location>
</feature>
<feature type="domain" description="Beta-lactamase-related" evidence="2">
    <location>
        <begin position="22"/>
        <end position="322"/>
    </location>
</feature>
<dbReference type="RefSeq" id="WP_255037004.1">
    <property type="nucleotide sequence ID" value="NZ_RJUF01000022.1"/>
</dbReference>
<comment type="caution">
    <text evidence="3">The sequence shown here is derived from an EMBL/GenBank/DDBJ whole genome shotgun (WGS) entry which is preliminary data.</text>
</comment>
<feature type="chain" id="PRO_5042027494" evidence="1">
    <location>
        <begin position="18"/>
        <end position="345"/>
    </location>
</feature>
<evidence type="ECO:0000259" key="2">
    <source>
        <dbReference type="Pfam" id="PF00144"/>
    </source>
</evidence>
<keyword evidence="4" id="KW-1185">Reference proteome</keyword>
<evidence type="ECO:0000313" key="4">
    <source>
        <dbReference type="Proteomes" id="UP001204144"/>
    </source>
</evidence>
<dbReference type="InterPro" id="IPR012338">
    <property type="entry name" value="Beta-lactam/transpept-like"/>
</dbReference>
<name>A0AAE3H1C6_9BACT</name>
<dbReference type="PANTHER" id="PTHR46825:SF9">
    <property type="entry name" value="BETA-LACTAMASE-RELATED DOMAIN-CONTAINING PROTEIN"/>
    <property type="match status" value="1"/>
</dbReference>
<dbReference type="InterPro" id="IPR001466">
    <property type="entry name" value="Beta-lactam-related"/>
</dbReference>
<dbReference type="SUPFAM" id="SSF56601">
    <property type="entry name" value="beta-lactamase/transpeptidase-like"/>
    <property type="match status" value="1"/>
</dbReference>
<dbReference type="Proteomes" id="UP001204144">
    <property type="component" value="Unassembled WGS sequence"/>
</dbReference>
<dbReference type="AlphaFoldDB" id="A0AAE3H1C6"/>
<reference evidence="3 4" key="1">
    <citation type="submission" date="2018-11" db="EMBL/GenBank/DDBJ databases">
        <title>Novel bacteria species description.</title>
        <authorList>
            <person name="Han J.-H."/>
        </authorList>
    </citation>
    <scope>NUCLEOTIDE SEQUENCE [LARGE SCALE GENOMIC DNA]</scope>
    <source>
        <strain evidence="3 4">KCTC23259</strain>
    </source>
</reference>
<dbReference type="InterPro" id="IPR050491">
    <property type="entry name" value="AmpC-like"/>
</dbReference>
<evidence type="ECO:0000256" key="1">
    <source>
        <dbReference type="SAM" id="SignalP"/>
    </source>
</evidence>
<keyword evidence="3" id="KW-0378">Hydrolase</keyword>
<evidence type="ECO:0000313" key="3">
    <source>
        <dbReference type="EMBL" id="MCP9763219.1"/>
    </source>
</evidence>
<protein>
    <submittedName>
        <fullName evidence="3">Class A beta-lactamase-related serine hydrolase</fullName>
    </submittedName>
</protein>
<proteinExistence type="predicted"/>